<dbReference type="SMART" id="SM00382">
    <property type="entry name" value="AAA"/>
    <property type="match status" value="2"/>
</dbReference>
<gene>
    <name evidence="12" type="ORF">BDN70DRAFT_871839</name>
</gene>
<feature type="transmembrane region" description="Helical" evidence="9">
    <location>
        <begin position="668"/>
        <end position="690"/>
    </location>
</feature>
<keyword evidence="4" id="KW-0547">Nucleotide-binding</keyword>
<evidence type="ECO:0000259" key="10">
    <source>
        <dbReference type="PROSITE" id="PS50893"/>
    </source>
</evidence>
<dbReference type="SUPFAM" id="SSF90123">
    <property type="entry name" value="ABC transporter transmembrane region"/>
    <property type="match status" value="2"/>
</dbReference>
<accession>A0A9P6D6P3</accession>
<keyword evidence="5" id="KW-0067">ATP-binding</keyword>
<evidence type="ECO:0000256" key="8">
    <source>
        <dbReference type="SAM" id="MobiDB-lite"/>
    </source>
</evidence>
<dbReference type="CDD" id="cd03244">
    <property type="entry name" value="ABCC_MRP_domain2"/>
    <property type="match status" value="1"/>
</dbReference>
<dbReference type="OrthoDB" id="6500128at2759"/>
<dbReference type="PANTHER" id="PTHR24223:SF356">
    <property type="entry name" value="ATP-BINDING CASSETTE TRANSPORTER ABC4"/>
    <property type="match status" value="1"/>
</dbReference>
<dbReference type="Gene3D" id="1.20.1560.10">
    <property type="entry name" value="ABC transporter type 1, transmembrane domain"/>
    <property type="match status" value="2"/>
</dbReference>
<dbReference type="SUPFAM" id="SSF52540">
    <property type="entry name" value="P-loop containing nucleoside triphosphate hydrolases"/>
    <property type="match status" value="2"/>
</dbReference>
<feature type="domain" description="ABC transmembrane type-1" evidence="11">
    <location>
        <begin position="671"/>
        <end position="951"/>
    </location>
</feature>
<keyword evidence="3 9" id="KW-0812">Transmembrane</keyword>
<comment type="caution">
    <text evidence="12">The sequence shown here is derived from an EMBL/GenBank/DDBJ whole genome shotgun (WGS) entry which is preliminary data.</text>
</comment>
<evidence type="ECO:0000256" key="1">
    <source>
        <dbReference type="ARBA" id="ARBA00004141"/>
    </source>
</evidence>
<keyword evidence="7 9" id="KW-0472">Membrane</keyword>
<feature type="domain" description="ABC transporter" evidence="10">
    <location>
        <begin position="987"/>
        <end position="1206"/>
    </location>
</feature>
<evidence type="ECO:0000256" key="4">
    <source>
        <dbReference type="ARBA" id="ARBA00022741"/>
    </source>
</evidence>
<dbReference type="Pfam" id="PF00005">
    <property type="entry name" value="ABC_tran"/>
    <property type="match status" value="2"/>
</dbReference>
<dbReference type="InterPro" id="IPR027417">
    <property type="entry name" value="P-loop_NTPase"/>
</dbReference>
<keyword evidence="2" id="KW-0813">Transport</keyword>
<feature type="transmembrane region" description="Helical" evidence="9">
    <location>
        <begin position="710"/>
        <end position="733"/>
    </location>
</feature>
<organism evidence="12 13">
    <name type="scientific">Pholiota conissans</name>
    <dbReference type="NCBI Taxonomy" id="109636"/>
    <lineage>
        <taxon>Eukaryota</taxon>
        <taxon>Fungi</taxon>
        <taxon>Dikarya</taxon>
        <taxon>Basidiomycota</taxon>
        <taxon>Agaricomycotina</taxon>
        <taxon>Agaricomycetes</taxon>
        <taxon>Agaricomycetidae</taxon>
        <taxon>Agaricales</taxon>
        <taxon>Agaricineae</taxon>
        <taxon>Strophariaceae</taxon>
        <taxon>Pholiota</taxon>
    </lineage>
</organism>
<dbReference type="GO" id="GO:0016887">
    <property type="term" value="F:ATP hydrolysis activity"/>
    <property type="evidence" value="ECO:0007669"/>
    <property type="project" value="InterPro"/>
</dbReference>
<dbReference type="CDD" id="cd03250">
    <property type="entry name" value="ABCC_MRP_domain1"/>
    <property type="match status" value="1"/>
</dbReference>
<dbReference type="GO" id="GO:0005524">
    <property type="term" value="F:ATP binding"/>
    <property type="evidence" value="ECO:0007669"/>
    <property type="project" value="UniProtKB-KW"/>
</dbReference>
<dbReference type="Proteomes" id="UP000807469">
    <property type="component" value="Unassembled WGS sequence"/>
</dbReference>
<name>A0A9P6D6P3_9AGAR</name>
<dbReference type="InterPro" id="IPR011527">
    <property type="entry name" value="ABC1_TM_dom"/>
</dbReference>
<dbReference type="EMBL" id="MU155139">
    <property type="protein sequence ID" value="KAF9484868.1"/>
    <property type="molecule type" value="Genomic_DNA"/>
</dbReference>
<dbReference type="CDD" id="cd18596">
    <property type="entry name" value="ABC_6TM_VMR1_D1_like"/>
    <property type="match status" value="1"/>
</dbReference>
<evidence type="ECO:0000256" key="6">
    <source>
        <dbReference type="ARBA" id="ARBA00022989"/>
    </source>
</evidence>
<proteinExistence type="predicted"/>
<evidence type="ECO:0000256" key="2">
    <source>
        <dbReference type="ARBA" id="ARBA00022448"/>
    </source>
</evidence>
<feature type="transmembrane region" description="Helical" evidence="9">
    <location>
        <begin position="35"/>
        <end position="54"/>
    </location>
</feature>
<dbReference type="PROSITE" id="PS50929">
    <property type="entry name" value="ABC_TM1F"/>
    <property type="match status" value="2"/>
</dbReference>
<dbReference type="Gene3D" id="3.40.50.300">
    <property type="entry name" value="P-loop containing nucleotide triphosphate hydrolases"/>
    <property type="match status" value="2"/>
</dbReference>
<evidence type="ECO:0000256" key="9">
    <source>
        <dbReference type="SAM" id="Phobius"/>
    </source>
</evidence>
<feature type="transmembrane region" description="Helical" evidence="9">
    <location>
        <begin position="846"/>
        <end position="864"/>
    </location>
</feature>
<dbReference type="InterPro" id="IPR003439">
    <property type="entry name" value="ABC_transporter-like_ATP-bd"/>
</dbReference>
<evidence type="ECO:0000259" key="11">
    <source>
        <dbReference type="PROSITE" id="PS50929"/>
    </source>
</evidence>
<dbReference type="PROSITE" id="PS50893">
    <property type="entry name" value="ABC_TRANSPORTER_2"/>
    <property type="match status" value="2"/>
</dbReference>
<dbReference type="GO" id="GO:0140359">
    <property type="term" value="F:ABC-type transporter activity"/>
    <property type="evidence" value="ECO:0007669"/>
    <property type="project" value="InterPro"/>
</dbReference>
<dbReference type="GO" id="GO:0016020">
    <property type="term" value="C:membrane"/>
    <property type="evidence" value="ECO:0007669"/>
    <property type="project" value="UniProtKB-SubCell"/>
</dbReference>
<keyword evidence="13" id="KW-1185">Reference proteome</keyword>
<dbReference type="InterPro" id="IPR036640">
    <property type="entry name" value="ABC1_TM_sf"/>
</dbReference>
<feature type="transmembrane region" description="Helical" evidence="9">
    <location>
        <begin position="801"/>
        <end position="826"/>
    </location>
</feature>
<dbReference type="Pfam" id="PF00664">
    <property type="entry name" value="ABC_membrane"/>
    <property type="match status" value="2"/>
</dbReference>
<feature type="domain" description="ABC transporter" evidence="10">
    <location>
        <begin position="375"/>
        <end position="614"/>
    </location>
</feature>
<evidence type="ECO:0000313" key="12">
    <source>
        <dbReference type="EMBL" id="KAF9484868.1"/>
    </source>
</evidence>
<feature type="transmembrane region" description="Helical" evidence="9">
    <location>
        <begin position="74"/>
        <end position="91"/>
    </location>
</feature>
<feature type="transmembrane region" description="Helical" evidence="9">
    <location>
        <begin position="894"/>
        <end position="915"/>
    </location>
</feature>
<keyword evidence="6 9" id="KW-1133">Transmembrane helix</keyword>
<protein>
    <submittedName>
        <fullName evidence="12">P-loop containing nucleoside triphosphate hydrolase protein</fullName>
    </submittedName>
</protein>
<feature type="transmembrane region" description="Helical" evidence="9">
    <location>
        <begin position="270"/>
        <end position="292"/>
    </location>
</feature>
<dbReference type="CDD" id="cd18604">
    <property type="entry name" value="ABC_6TM_VMR1_D2_like"/>
    <property type="match status" value="1"/>
</dbReference>
<dbReference type="PROSITE" id="PS00211">
    <property type="entry name" value="ABC_TRANSPORTER_1"/>
    <property type="match status" value="1"/>
</dbReference>
<feature type="region of interest" description="Disordered" evidence="8">
    <location>
        <begin position="966"/>
        <end position="985"/>
    </location>
</feature>
<dbReference type="AlphaFoldDB" id="A0A9P6D6P3"/>
<dbReference type="InterPro" id="IPR003593">
    <property type="entry name" value="AAA+_ATPase"/>
</dbReference>
<dbReference type="FunFam" id="3.40.50.300:FF:000838">
    <property type="entry name" value="ABC multidrug transporter (Eurofung)"/>
    <property type="match status" value="1"/>
</dbReference>
<dbReference type="InterPro" id="IPR050173">
    <property type="entry name" value="ABC_transporter_C-like"/>
</dbReference>
<feature type="transmembrane region" description="Helical" evidence="9">
    <location>
        <begin position="187"/>
        <end position="208"/>
    </location>
</feature>
<evidence type="ECO:0000313" key="13">
    <source>
        <dbReference type="Proteomes" id="UP000807469"/>
    </source>
</evidence>
<reference evidence="12" key="1">
    <citation type="submission" date="2020-11" db="EMBL/GenBank/DDBJ databases">
        <authorList>
            <consortium name="DOE Joint Genome Institute"/>
            <person name="Ahrendt S."/>
            <person name="Riley R."/>
            <person name="Andreopoulos W."/>
            <person name="Labutti K."/>
            <person name="Pangilinan J."/>
            <person name="Ruiz-Duenas F.J."/>
            <person name="Barrasa J.M."/>
            <person name="Sanchez-Garcia M."/>
            <person name="Camarero S."/>
            <person name="Miyauchi S."/>
            <person name="Serrano A."/>
            <person name="Linde D."/>
            <person name="Babiker R."/>
            <person name="Drula E."/>
            <person name="Ayuso-Fernandez I."/>
            <person name="Pacheco R."/>
            <person name="Padilla G."/>
            <person name="Ferreira P."/>
            <person name="Barriuso J."/>
            <person name="Kellner H."/>
            <person name="Castanera R."/>
            <person name="Alfaro M."/>
            <person name="Ramirez L."/>
            <person name="Pisabarro A.G."/>
            <person name="Kuo A."/>
            <person name="Tritt A."/>
            <person name="Lipzen A."/>
            <person name="He G."/>
            <person name="Yan M."/>
            <person name="Ng V."/>
            <person name="Cullen D."/>
            <person name="Martin F."/>
            <person name="Rosso M.-N."/>
            <person name="Henrissat B."/>
            <person name="Hibbett D."/>
            <person name="Martinez A.T."/>
            <person name="Grigoriev I.V."/>
        </authorList>
    </citation>
    <scope>NUCLEOTIDE SEQUENCE</scope>
    <source>
        <strain evidence="12">CIRM-BRFM 674</strain>
    </source>
</reference>
<dbReference type="InterPro" id="IPR017871">
    <property type="entry name" value="ABC_transporter-like_CS"/>
</dbReference>
<evidence type="ECO:0000256" key="5">
    <source>
        <dbReference type="ARBA" id="ARBA00022840"/>
    </source>
</evidence>
<dbReference type="PANTHER" id="PTHR24223">
    <property type="entry name" value="ATP-BINDING CASSETTE SUB-FAMILY C"/>
    <property type="match status" value="1"/>
</dbReference>
<keyword evidence="12" id="KW-0378">Hydrolase</keyword>
<feature type="domain" description="ABC transmembrane type-1" evidence="11">
    <location>
        <begin position="36"/>
        <end position="330"/>
    </location>
</feature>
<comment type="subcellular location">
    <subcellularLocation>
        <location evidence="1">Membrane</location>
        <topology evidence="1">Multi-pass membrane protein</topology>
    </subcellularLocation>
</comment>
<evidence type="ECO:0000256" key="7">
    <source>
        <dbReference type="ARBA" id="ARBA00023136"/>
    </source>
</evidence>
<sequence length="1213" mass="135522">MGIWIGEHSQQFQLSNDPSSSSLLWNLLRHFIRDFAVVFLALTLTTIASFSAPIGVNKILKYLEADDQDTSIRYVWFWVLLLFFGPMTQAISKQWHRRVETDIQGRLQALLSQLVFEHSLRIRIPTGPSHAAFRPLQDVDNFTGKVYNLISADLDRIAEGVDFLSVVFQAPLQVVLCTILLRQILGWSVVVGIVTMLAFCPLAIRIGTKVRTLTARKMKVTDARAEILCEAVNVLRMIKLFGWERKMTQKIENKREQELYWLWEMKIVKIFSGLVSIIVPAITMLATFATYTLLLTQGLNASKIFPSMAIFSMLWEQLGNLAWRSAVVIESKVSLDRLNDFLYNTELLDQYKLPNEPDKYVRHTGHWEQYRDNSIGFRNTTFTWEVQDGCPSASPQAFRLQIEGELLFRPNCINLIIGPTGSGKTSMLMALLGEMHPTKSNFGSWFNLPRDSRVAYVAQESWILNATIRENILFGSPYDEHRYKKVIFQCALQQDIASFEAGDMTEIGESGRALSGGQKARITLARAIYSSAAILLVDDVLSGLDARTTSWVVNQCFRGDLVQGRTVLLVTHHMETTFPVASFVVSIHSDGDIETWETTPVCNPFDSFDSSERDYFEACSELIEVGKCQAKSLVFDDGAFIEEKTEPREIWCSLKFILSELGGSHPRLFIFVWISGMLATELVITLEAWFLGLWGSQYQDHLPSEVKLSFYISIFSVLLAAYIVTTTGTAFYYNHCSMDASRTIHTNLINSIFRAPLKWIVETPSALVISRCIKDIGTVDGPMVQAMLYFSMQLIGMSVKLGAIIVFSPLFIFPSVFVAFVAFYLGRIYIKARMLLESASDARAPFLSHFSAALGGLVSIRAYGAQNAFRKESLKRINICNESSQKSAELNHWIGLRLNFLGALFTSGLALYLVYGPYYIGAANTGFSLNMSLNLCTCVISAIDILDELEGELQGLERIQNYTDIDREADSTESGKPPSSWPTSGDLCVENVSARYSKSGPEILHSISFHITSGQRIGVVGRTGSGKSTLMLALLRCIYTEGSILYDGIATGTINLDALRSSITVIPQTPELLGGTLRQNLDPFKQYDDLTLNCALWKSGLFSLQQVAGHARLSLDTMISRSGSNVSVGERQIIALARAMLRGSKVLILDEATAAIDYETDAIIQRTLKNQLGPDVTVITVAHRLHTIMDYDKIMVLDSGYLVGQILLHFQKA</sequence>
<evidence type="ECO:0000256" key="3">
    <source>
        <dbReference type="ARBA" id="ARBA00022692"/>
    </source>
</evidence>